<reference evidence="2 3" key="1">
    <citation type="submission" date="2024-02" db="EMBL/GenBank/DDBJ databases">
        <title>De novo assembly and annotation of 12 fungi associated with fruit tree decline syndrome in Ontario, Canada.</title>
        <authorList>
            <person name="Sulman M."/>
            <person name="Ellouze W."/>
            <person name="Ilyukhin E."/>
        </authorList>
    </citation>
    <scope>NUCLEOTIDE SEQUENCE [LARGE SCALE GENOMIC DNA]</scope>
    <source>
        <strain evidence="2 3">FDS-637</strain>
    </source>
</reference>
<evidence type="ECO:0000256" key="1">
    <source>
        <dbReference type="SAM" id="SignalP"/>
    </source>
</evidence>
<dbReference type="EMBL" id="JAJVCZ030000004">
    <property type="protein sequence ID" value="KAL0260496.1"/>
    <property type="molecule type" value="Genomic_DNA"/>
</dbReference>
<evidence type="ECO:0008006" key="4">
    <source>
        <dbReference type="Google" id="ProtNLM"/>
    </source>
</evidence>
<evidence type="ECO:0000313" key="3">
    <source>
        <dbReference type="Proteomes" id="UP001430584"/>
    </source>
</evidence>
<feature type="signal peptide" evidence="1">
    <location>
        <begin position="1"/>
        <end position="17"/>
    </location>
</feature>
<protein>
    <recommendedName>
        <fullName evidence="4">Ubiquitin 3 binding protein But2 C-terminal domain-containing protein</fullName>
    </recommendedName>
</protein>
<dbReference type="GeneID" id="92008270"/>
<accession>A0ABR3CLF3</accession>
<keyword evidence="1" id="KW-0732">Signal</keyword>
<feature type="chain" id="PRO_5046655825" description="Ubiquitin 3 binding protein But2 C-terminal domain-containing protein" evidence="1">
    <location>
        <begin position="18"/>
        <end position="209"/>
    </location>
</feature>
<evidence type="ECO:0000313" key="2">
    <source>
        <dbReference type="EMBL" id="KAL0260496.1"/>
    </source>
</evidence>
<organism evidence="2 3">
    <name type="scientific">Diplodia seriata</name>
    <dbReference type="NCBI Taxonomy" id="420778"/>
    <lineage>
        <taxon>Eukaryota</taxon>
        <taxon>Fungi</taxon>
        <taxon>Dikarya</taxon>
        <taxon>Ascomycota</taxon>
        <taxon>Pezizomycotina</taxon>
        <taxon>Dothideomycetes</taxon>
        <taxon>Dothideomycetes incertae sedis</taxon>
        <taxon>Botryosphaeriales</taxon>
        <taxon>Botryosphaeriaceae</taxon>
        <taxon>Diplodia</taxon>
    </lineage>
</organism>
<dbReference type="Proteomes" id="UP001430584">
    <property type="component" value="Unassembled WGS sequence"/>
</dbReference>
<keyword evidence="3" id="KW-1185">Reference proteome</keyword>
<name>A0ABR3CLF3_9PEZI</name>
<dbReference type="RefSeq" id="XP_066633525.1">
    <property type="nucleotide sequence ID" value="XM_066775644.1"/>
</dbReference>
<comment type="caution">
    <text evidence="2">The sequence shown here is derived from an EMBL/GenBank/DDBJ whole genome shotgun (WGS) entry which is preliminary data.</text>
</comment>
<gene>
    <name evidence="2" type="ORF">SLS55_004185</name>
</gene>
<sequence length="209" mass="22658">MLFTTLTTAVLSGAALAATLPRAANPPTGTLERRGCQTLYPTHLFQIMQDEPEHNTGDHDYVYTAQGEHKTSQWVTELQFANIPADAAQHGSCNVEFFFKAGYHGGGPNSPPGVETTGGTPENLTRLDFFSVDRDVDVTRDSWLDHPGKVSNVGTQIVAASATQDTRLTPVTGACKETLNYLIEVEGDRAGSVAWFQSDMYGLRLTYGC</sequence>
<proteinExistence type="predicted"/>